<accession>A0A1M5E9J8</accession>
<comment type="subcellular location">
    <subcellularLocation>
        <location evidence="1">Cell membrane</location>
        <topology evidence="1">Multi-pass membrane protein</topology>
    </subcellularLocation>
</comment>
<feature type="transmembrane region" description="Helical" evidence="6">
    <location>
        <begin position="39"/>
        <end position="63"/>
    </location>
</feature>
<evidence type="ECO:0000256" key="1">
    <source>
        <dbReference type="ARBA" id="ARBA00004651"/>
    </source>
</evidence>
<feature type="transmembrane region" description="Helical" evidence="6">
    <location>
        <begin position="325"/>
        <end position="348"/>
    </location>
</feature>
<feature type="transmembrane region" description="Helical" evidence="6">
    <location>
        <begin position="247"/>
        <end position="269"/>
    </location>
</feature>
<keyword evidence="5 6" id="KW-0472">Membrane</keyword>
<sequence>MSNIRKLIWFSLDNLGGVLFGLFSIVFIARIYGPTNMGYLSYIQALASILSCVFILGMDNVVMKEYVLHRDKKRVFYAVSLVRLVGGIVFFGAVFGWAYFFSKTPDELVLALAFTACVTTYFGKSSAFRLYFQATEQPRVLSISTVASRVAAIAYILGVIYFQLSFIWAIFYLVVYSVVAQVILLCEFYRETKDEVFPAIAESLRYGKQLLSESKFVFFSSILFPIFMYFDVVIIEKFLSPEAVGLYGVATKLVMQLLFVGHIFVFAFFTRLNQELNEQQLDGYIFRNIVRLMIYCSVGGGIFVSLTGDYIVHLLYGEQYQGAGIILKILIWKLVFSYFGALFSRVLIIRQWTSIELAKTIVASTVSLCASIVAVQIWGATGVATVSVVSYAIADLFAYLLFARTRIFFVVVVQELARIFIRPIEAFRQSVAFLVEGRQRYGH</sequence>
<reference evidence="8" key="1">
    <citation type="submission" date="2016-11" db="EMBL/GenBank/DDBJ databases">
        <authorList>
            <person name="Varghese N."/>
            <person name="Submissions S."/>
        </authorList>
    </citation>
    <scope>NUCLEOTIDE SEQUENCE [LARGE SCALE GENOMIC DNA]</scope>
    <source>
        <strain evidence="8">DSM 21264</strain>
    </source>
</reference>
<protein>
    <submittedName>
        <fullName evidence="7">Membrane protein involved in the export of O-antigen and teichoic acid</fullName>
    </submittedName>
</protein>
<feature type="transmembrane region" description="Helical" evidence="6">
    <location>
        <begin position="75"/>
        <end position="102"/>
    </location>
</feature>
<evidence type="ECO:0000313" key="7">
    <source>
        <dbReference type="EMBL" id="SHF75721.1"/>
    </source>
</evidence>
<feature type="transmembrane region" description="Helical" evidence="6">
    <location>
        <begin position="384"/>
        <end position="402"/>
    </location>
</feature>
<feature type="transmembrane region" description="Helical" evidence="6">
    <location>
        <begin position="360"/>
        <end position="378"/>
    </location>
</feature>
<evidence type="ECO:0000256" key="2">
    <source>
        <dbReference type="ARBA" id="ARBA00022475"/>
    </source>
</evidence>
<name>A0A1M5E9J8_VIBGA</name>
<feature type="transmembrane region" description="Helical" evidence="6">
    <location>
        <begin position="140"/>
        <end position="160"/>
    </location>
</feature>
<dbReference type="Proteomes" id="UP000184159">
    <property type="component" value="Unassembled WGS sequence"/>
</dbReference>
<proteinExistence type="predicted"/>
<dbReference type="Pfam" id="PF01943">
    <property type="entry name" value="Polysacc_synt"/>
    <property type="match status" value="1"/>
</dbReference>
<dbReference type="InterPro" id="IPR050833">
    <property type="entry name" value="Poly_Biosynth_Transport"/>
</dbReference>
<dbReference type="EMBL" id="FQUH01000016">
    <property type="protein sequence ID" value="SHF75721.1"/>
    <property type="molecule type" value="Genomic_DNA"/>
</dbReference>
<feature type="transmembrane region" description="Helical" evidence="6">
    <location>
        <begin position="289"/>
        <end position="313"/>
    </location>
</feature>
<evidence type="ECO:0000256" key="4">
    <source>
        <dbReference type="ARBA" id="ARBA00022989"/>
    </source>
</evidence>
<keyword evidence="2" id="KW-1003">Cell membrane</keyword>
<feature type="transmembrane region" description="Helical" evidence="6">
    <location>
        <begin position="166"/>
        <end position="186"/>
    </location>
</feature>
<keyword evidence="4 6" id="KW-1133">Transmembrane helix</keyword>
<dbReference type="InterPro" id="IPR002797">
    <property type="entry name" value="Polysacc_synth"/>
</dbReference>
<organism evidence="7 8">
    <name type="scientific">Vibrio gazogenes DSM 21264 = NBRC 103151</name>
    <dbReference type="NCBI Taxonomy" id="1123492"/>
    <lineage>
        <taxon>Bacteria</taxon>
        <taxon>Pseudomonadati</taxon>
        <taxon>Pseudomonadota</taxon>
        <taxon>Gammaproteobacteria</taxon>
        <taxon>Vibrionales</taxon>
        <taxon>Vibrionaceae</taxon>
        <taxon>Vibrio</taxon>
    </lineage>
</organism>
<evidence type="ECO:0000256" key="5">
    <source>
        <dbReference type="ARBA" id="ARBA00023136"/>
    </source>
</evidence>
<feature type="transmembrane region" description="Helical" evidence="6">
    <location>
        <begin position="216"/>
        <end position="235"/>
    </location>
</feature>
<dbReference type="RefSeq" id="WP_072961270.1">
    <property type="nucleotide sequence ID" value="NZ_FQUH01000016.1"/>
</dbReference>
<keyword evidence="3 6" id="KW-0812">Transmembrane</keyword>
<keyword evidence="8" id="KW-1185">Reference proteome</keyword>
<evidence type="ECO:0000313" key="8">
    <source>
        <dbReference type="Proteomes" id="UP000184159"/>
    </source>
</evidence>
<evidence type="ECO:0000256" key="6">
    <source>
        <dbReference type="SAM" id="Phobius"/>
    </source>
</evidence>
<feature type="transmembrane region" description="Helical" evidence="6">
    <location>
        <begin position="108"/>
        <end position="128"/>
    </location>
</feature>
<evidence type="ECO:0000256" key="3">
    <source>
        <dbReference type="ARBA" id="ARBA00022692"/>
    </source>
</evidence>
<dbReference type="GO" id="GO:0005886">
    <property type="term" value="C:plasma membrane"/>
    <property type="evidence" value="ECO:0007669"/>
    <property type="project" value="UniProtKB-SubCell"/>
</dbReference>
<dbReference type="PANTHER" id="PTHR30250:SF11">
    <property type="entry name" value="O-ANTIGEN TRANSPORTER-RELATED"/>
    <property type="match status" value="1"/>
</dbReference>
<gene>
    <name evidence="7" type="ORF">SAMN02745781_03099</name>
</gene>
<dbReference type="PANTHER" id="PTHR30250">
    <property type="entry name" value="PST FAMILY PREDICTED COLANIC ACID TRANSPORTER"/>
    <property type="match status" value="1"/>
</dbReference>
<feature type="transmembrane region" description="Helical" evidence="6">
    <location>
        <begin position="12"/>
        <end position="33"/>
    </location>
</feature>
<dbReference type="CDD" id="cd13128">
    <property type="entry name" value="MATE_Wzx_like"/>
    <property type="match status" value="1"/>
</dbReference>
<dbReference type="AlphaFoldDB" id="A0A1M5E9J8"/>